<evidence type="ECO:0000256" key="4">
    <source>
        <dbReference type="ARBA" id="ARBA00049872"/>
    </source>
</evidence>
<evidence type="ECO:0000256" key="5">
    <source>
        <dbReference type="ARBA" id="ARBA00050018"/>
    </source>
</evidence>
<dbReference type="UniPathway" id="UPA00060"/>
<dbReference type="Gene3D" id="3.30.9.10">
    <property type="entry name" value="D-Amino Acid Oxidase, subunit A, domain 2"/>
    <property type="match status" value="1"/>
</dbReference>
<name>A0A268P5L3_SHOCL</name>
<proteinExistence type="predicted"/>
<dbReference type="EMBL" id="NPCC01000004">
    <property type="protein sequence ID" value="PAE90550.1"/>
    <property type="molecule type" value="Genomic_DNA"/>
</dbReference>
<dbReference type="SUPFAM" id="SSF54373">
    <property type="entry name" value="FAD-linked reductases, C-terminal domain"/>
    <property type="match status" value="1"/>
</dbReference>
<dbReference type="GO" id="GO:0009228">
    <property type="term" value="P:thiamine biosynthetic process"/>
    <property type="evidence" value="ECO:0007669"/>
    <property type="project" value="UniProtKB-KW"/>
</dbReference>
<dbReference type="GO" id="GO:0009229">
    <property type="term" value="P:thiamine diphosphate biosynthetic process"/>
    <property type="evidence" value="ECO:0007669"/>
    <property type="project" value="UniProtKB-UniPathway"/>
</dbReference>
<dbReference type="GO" id="GO:0050660">
    <property type="term" value="F:flavin adenine dinucleotide binding"/>
    <property type="evidence" value="ECO:0007669"/>
    <property type="project" value="InterPro"/>
</dbReference>
<dbReference type="Pfam" id="PF01266">
    <property type="entry name" value="DAO"/>
    <property type="match status" value="1"/>
</dbReference>
<dbReference type="AlphaFoldDB" id="A0A268P5L3"/>
<comment type="catalytic activity">
    <reaction evidence="4">
        <text>glycine + O2 + H2O = glyoxylate + H2O2 + NH4(+)</text>
        <dbReference type="Rhea" id="RHEA:11532"/>
        <dbReference type="ChEBI" id="CHEBI:15377"/>
        <dbReference type="ChEBI" id="CHEBI:15379"/>
        <dbReference type="ChEBI" id="CHEBI:16240"/>
        <dbReference type="ChEBI" id="CHEBI:28938"/>
        <dbReference type="ChEBI" id="CHEBI:36655"/>
        <dbReference type="ChEBI" id="CHEBI:57305"/>
        <dbReference type="EC" id="1.4.3.19"/>
    </reaction>
</comment>
<organism evidence="7 8">
    <name type="scientific">Shouchella clausii</name>
    <name type="common">Alkalihalobacillus clausii</name>
    <dbReference type="NCBI Taxonomy" id="79880"/>
    <lineage>
        <taxon>Bacteria</taxon>
        <taxon>Bacillati</taxon>
        <taxon>Bacillota</taxon>
        <taxon>Bacilli</taxon>
        <taxon>Bacillales</taxon>
        <taxon>Bacillaceae</taxon>
        <taxon>Shouchella</taxon>
    </lineage>
</organism>
<evidence type="ECO:0000256" key="1">
    <source>
        <dbReference type="ARBA" id="ARBA00004948"/>
    </source>
</evidence>
<dbReference type="InterPro" id="IPR012727">
    <property type="entry name" value="Gly_oxidase_ThiO"/>
</dbReference>
<reference evidence="7 8" key="1">
    <citation type="submission" date="2017-07" db="EMBL/GenBank/DDBJ databases">
        <title>Isolation and whole genome analysis of endospore-forming bacteria from heroin.</title>
        <authorList>
            <person name="Kalinowski J."/>
            <person name="Ahrens B."/>
            <person name="Al-Dilaimi A."/>
            <person name="Winkler A."/>
            <person name="Wibberg D."/>
            <person name="Schleenbecker U."/>
            <person name="Ruckert C."/>
            <person name="Wolfel R."/>
            <person name="Grass G."/>
        </authorList>
    </citation>
    <scope>NUCLEOTIDE SEQUENCE [LARGE SCALE GENOMIC DNA]</scope>
    <source>
        <strain evidence="7 8">7539</strain>
    </source>
</reference>
<dbReference type="InterPro" id="IPR036188">
    <property type="entry name" value="FAD/NAD-bd_sf"/>
</dbReference>
<dbReference type="NCBIfam" id="TIGR02352">
    <property type="entry name" value="thiamin_ThiO"/>
    <property type="match status" value="1"/>
</dbReference>
<dbReference type="PANTHER" id="PTHR13847">
    <property type="entry name" value="SARCOSINE DEHYDROGENASE-RELATED"/>
    <property type="match status" value="1"/>
</dbReference>
<dbReference type="GO" id="GO:0005737">
    <property type="term" value="C:cytoplasm"/>
    <property type="evidence" value="ECO:0007669"/>
    <property type="project" value="TreeGrafter"/>
</dbReference>
<evidence type="ECO:0000256" key="3">
    <source>
        <dbReference type="ARBA" id="ARBA00023002"/>
    </source>
</evidence>
<dbReference type="EC" id="1.4.3.19" evidence="5"/>
<dbReference type="PANTHER" id="PTHR13847:SF289">
    <property type="entry name" value="GLYCINE OXIDASE"/>
    <property type="match status" value="1"/>
</dbReference>
<keyword evidence="3" id="KW-0560">Oxidoreductase</keyword>
<evidence type="ECO:0000259" key="6">
    <source>
        <dbReference type="Pfam" id="PF01266"/>
    </source>
</evidence>
<accession>A0A268P5L3</accession>
<comment type="caution">
    <text evidence="7">The sequence shown here is derived from an EMBL/GenBank/DDBJ whole genome shotgun (WGS) entry which is preliminary data.</text>
</comment>
<comment type="pathway">
    <text evidence="1">Cofactor biosynthesis; thiamine diphosphate biosynthesis.</text>
</comment>
<evidence type="ECO:0000256" key="2">
    <source>
        <dbReference type="ARBA" id="ARBA00022977"/>
    </source>
</evidence>
<gene>
    <name evidence="7" type="primary">thiO</name>
    <name evidence="7" type="ORF">CHH72_01295</name>
</gene>
<dbReference type="Proteomes" id="UP000216207">
    <property type="component" value="Unassembled WGS sequence"/>
</dbReference>
<sequence length="368" mass="40505">MEHTIVLGGGVIGLSVAFQLAMDGKTVSVLEINTCGGQASGAAAGMLAPYSEISEDPDDFFRLCLASLRAFKEWQASVKQESGMTFEFTESGSLHCVYHEADLLSLATRKAWQEEFGAKVDVLTPEELKKKEPELAEDIIGAIHYPEEAHVYAPDYVKALQQACRNRGVHIYEQLKHVSLVKTEPHIELQSASGQRFTADQLVVATGAWAKELESQLGLNLPIYPIRGQICAYHIEPGRIRHILYTSQGYLVPKANGTLVNGASEDIAGFQTEITDKGIRRLTNWNHKIVPFLAELTPFHKWAGLRPATQDGYPLIGFLRNHPRVFMACGHYRNGILLSAITAKVASAQLAGQEPPVPIALFDPDRFS</sequence>
<keyword evidence="2" id="KW-0784">Thiamine biosynthesis</keyword>
<dbReference type="RefSeq" id="WP_063609085.1">
    <property type="nucleotide sequence ID" value="NZ_BOQS01000009.1"/>
</dbReference>
<dbReference type="SUPFAM" id="SSF51905">
    <property type="entry name" value="FAD/NAD(P)-binding domain"/>
    <property type="match status" value="1"/>
</dbReference>
<dbReference type="InterPro" id="IPR006076">
    <property type="entry name" value="FAD-dep_OxRdtase"/>
</dbReference>
<protein>
    <recommendedName>
        <fullName evidence="5">glycine oxidase</fullName>
        <ecNumber evidence="5">1.4.3.19</ecNumber>
    </recommendedName>
</protein>
<dbReference type="GO" id="GO:0043799">
    <property type="term" value="F:glycine oxidase activity"/>
    <property type="evidence" value="ECO:0007669"/>
    <property type="project" value="UniProtKB-EC"/>
</dbReference>
<evidence type="ECO:0000313" key="8">
    <source>
        <dbReference type="Proteomes" id="UP000216207"/>
    </source>
</evidence>
<feature type="domain" description="FAD dependent oxidoreductase" evidence="6">
    <location>
        <begin position="4"/>
        <end position="347"/>
    </location>
</feature>
<dbReference type="Gene3D" id="3.50.50.60">
    <property type="entry name" value="FAD/NAD(P)-binding domain"/>
    <property type="match status" value="1"/>
</dbReference>
<evidence type="ECO:0000313" key="7">
    <source>
        <dbReference type="EMBL" id="PAE90550.1"/>
    </source>
</evidence>